<evidence type="ECO:0000313" key="2">
    <source>
        <dbReference type="EMBL" id="SAL26039.1"/>
    </source>
</evidence>
<gene>
    <name evidence="2" type="ORF">AWB66_01506</name>
</gene>
<dbReference type="EMBL" id="FCNZ02000004">
    <property type="protein sequence ID" value="SAL26039.1"/>
    <property type="molecule type" value="Genomic_DNA"/>
</dbReference>
<accession>A0A158G337</accession>
<keyword evidence="3" id="KW-1185">Reference proteome</keyword>
<dbReference type="STRING" id="326475.AWB66_01506"/>
<protein>
    <submittedName>
        <fullName evidence="2">Uncharacterized protein</fullName>
    </submittedName>
</protein>
<proteinExistence type="predicted"/>
<name>A0A158G337_9BURK</name>
<sequence>MQTQQTPHKAAATNLKSEGPADAPRFLPDDEIAQCATFRDAVWLAWENRAVKGMTKRTLAELCGLYAPHVTNFVNPQAFDAKGKKRADLPAEKVDEFERVVGNRAVSQWWADRVELTILERMIANKR</sequence>
<feature type="region of interest" description="Disordered" evidence="1">
    <location>
        <begin position="1"/>
        <end position="26"/>
    </location>
</feature>
<reference evidence="2" key="1">
    <citation type="submission" date="2016-01" db="EMBL/GenBank/DDBJ databases">
        <authorList>
            <person name="Peeters Charlotte."/>
        </authorList>
    </citation>
    <scope>NUCLEOTIDE SEQUENCE</scope>
    <source>
        <strain evidence="2">LMG 22936</strain>
    </source>
</reference>
<organism evidence="2 3">
    <name type="scientific">Caballeronia telluris</name>
    <dbReference type="NCBI Taxonomy" id="326475"/>
    <lineage>
        <taxon>Bacteria</taxon>
        <taxon>Pseudomonadati</taxon>
        <taxon>Pseudomonadota</taxon>
        <taxon>Betaproteobacteria</taxon>
        <taxon>Burkholderiales</taxon>
        <taxon>Burkholderiaceae</taxon>
        <taxon>Caballeronia</taxon>
    </lineage>
</organism>
<evidence type="ECO:0000313" key="3">
    <source>
        <dbReference type="Proteomes" id="UP000054717"/>
    </source>
</evidence>
<dbReference type="Proteomes" id="UP000054717">
    <property type="component" value="Unassembled WGS sequence"/>
</dbReference>
<dbReference type="RefSeq" id="WP_087629650.1">
    <property type="nucleotide sequence ID" value="NZ_FCNZ02000004.1"/>
</dbReference>
<dbReference type="AlphaFoldDB" id="A0A158G337"/>
<evidence type="ECO:0000256" key="1">
    <source>
        <dbReference type="SAM" id="MobiDB-lite"/>
    </source>
</evidence>
<comment type="caution">
    <text evidence="2">The sequence shown here is derived from an EMBL/GenBank/DDBJ whole genome shotgun (WGS) entry which is preliminary data.</text>
</comment>